<accession>A0A090YML6</accession>
<dbReference type="EMBL" id="QVOD01000018">
    <property type="protein sequence ID" value="RFT66067.1"/>
    <property type="molecule type" value="Genomic_DNA"/>
</dbReference>
<keyword evidence="6" id="KW-1185">Reference proteome</keyword>
<dbReference type="GO" id="GO:0016758">
    <property type="term" value="F:hexosyltransferase activity"/>
    <property type="evidence" value="ECO:0007669"/>
    <property type="project" value="UniProtKB-ARBA"/>
</dbReference>
<dbReference type="Proteomes" id="UP000029389">
    <property type="component" value="Unassembled WGS sequence"/>
</dbReference>
<keyword evidence="3" id="KW-0808">Transferase</keyword>
<evidence type="ECO:0000256" key="1">
    <source>
        <dbReference type="ARBA" id="ARBA00006739"/>
    </source>
</evidence>
<protein>
    <submittedName>
        <fullName evidence="3">Glycosyl transferase 2 family protein</fullName>
    </submittedName>
    <submittedName>
        <fullName evidence="4">Glycosyltransferase</fullName>
    </submittedName>
</protein>
<dbReference type="PANTHER" id="PTHR22916:SF3">
    <property type="entry name" value="UDP-GLCNAC:BETAGAL BETA-1,3-N-ACETYLGLUCOSAMINYLTRANSFERASE-LIKE PROTEIN 1"/>
    <property type="match status" value="1"/>
</dbReference>
<gene>
    <name evidence="4" type="ORF">D0U04_16070</name>
    <name evidence="3" type="ORF">DJ93_3679</name>
</gene>
<dbReference type="PATRIC" id="fig|1405.8.peg.3785"/>
<dbReference type="RefSeq" id="WP_042982492.1">
    <property type="nucleotide sequence ID" value="NZ_JMQC01000008.1"/>
</dbReference>
<dbReference type="InterPro" id="IPR001173">
    <property type="entry name" value="Glyco_trans_2-like"/>
</dbReference>
<reference evidence="3 5" key="1">
    <citation type="submission" date="2014-04" db="EMBL/GenBank/DDBJ databases">
        <authorList>
            <person name="Bishop-Lilly K.A."/>
            <person name="Broomall S.M."/>
            <person name="Chain P.S."/>
            <person name="Chertkov O."/>
            <person name="Coyne S.R."/>
            <person name="Daligault H.E."/>
            <person name="Davenport K.W."/>
            <person name="Erkkila T."/>
            <person name="Frey K.G."/>
            <person name="Gibbons H.S."/>
            <person name="Gu W."/>
            <person name="Jaissle J."/>
            <person name="Johnson S.L."/>
            <person name="Koroleva G.I."/>
            <person name="Ladner J.T."/>
            <person name="Lo C.-C."/>
            <person name="Minogue T.D."/>
            <person name="Munk C."/>
            <person name="Palacios G.F."/>
            <person name="Redden C.L."/>
            <person name="Rosenzweig C.N."/>
            <person name="Scholz M.B."/>
            <person name="Teshima H."/>
            <person name="Xu Y."/>
        </authorList>
    </citation>
    <scope>NUCLEOTIDE SEQUENCE [LARGE SCALE GENOMIC DNA]</scope>
    <source>
        <strain evidence="3 5">BHP</strain>
    </source>
</reference>
<dbReference type="Pfam" id="PF00535">
    <property type="entry name" value="Glycos_transf_2"/>
    <property type="match status" value="1"/>
</dbReference>
<dbReference type="Gene3D" id="3.90.550.10">
    <property type="entry name" value="Spore Coat Polysaccharide Biosynthesis Protein SpsA, Chain A"/>
    <property type="match status" value="1"/>
</dbReference>
<dbReference type="PANTHER" id="PTHR22916">
    <property type="entry name" value="GLYCOSYLTRANSFERASE"/>
    <property type="match status" value="1"/>
</dbReference>
<dbReference type="AlphaFoldDB" id="A0A090YML6"/>
<evidence type="ECO:0000259" key="2">
    <source>
        <dbReference type="Pfam" id="PF00535"/>
    </source>
</evidence>
<evidence type="ECO:0000313" key="5">
    <source>
        <dbReference type="Proteomes" id="UP000029389"/>
    </source>
</evidence>
<dbReference type="Proteomes" id="UP000264294">
    <property type="component" value="Unassembled WGS sequence"/>
</dbReference>
<evidence type="ECO:0000313" key="6">
    <source>
        <dbReference type="Proteomes" id="UP000264294"/>
    </source>
</evidence>
<evidence type="ECO:0000313" key="4">
    <source>
        <dbReference type="EMBL" id="RFT66067.1"/>
    </source>
</evidence>
<feature type="domain" description="Glycosyltransferase 2-like" evidence="2">
    <location>
        <begin position="11"/>
        <end position="128"/>
    </location>
</feature>
<name>A0A090YML6_9BACI</name>
<proteinExistence type="inferred from homology"/>
<comment type="caution">
    <text evidence="3">The sequence shown here is derived from an EMBL/GenBank/DDBJ whole genome shotgun (WGS) entry which is preliminary data.</text>
</comment>
<sequence>MNTSTHTPLVSILIPTFNRPHYFQIALESALAQTYPNIEILIGDDSTNDETETLLRTQYLPNYEQITYIRNPSTLGQFHNGLMLLERANGVYVNYLMDDDLFHHEKIEKMMAYFQQDTKNEIVLVTSYRELINEEGITIKEKIDIPLPVQLFQIDTIIEGIQIGNTMLTTSNNIIGEPTTVLFNKLFLTEKFGTLNTRKYNCSIDMASWVHLLSKGKAVYIAEPLSSFRYHSGQQFQQKLLEGIEDFTHLILTSRKYGFLQNREDYLSGIRCALQWITGSLQYYKANPDLAPEDAQPRLLYCLQSIQNELQIHSPH</sequence>
<dbReference type="SUPFAM" id="SSF53448">
    <property type="entry name" value="Nucleotide-diphospho-sugar transferases"/>
    <property type="match status" value="1"/>
</dbReference>
<comment type="similarity">
    <text evidence="1">Belongs to the glycosyltransferase 2 family.</text>
</comment>
<reference evidence="4 6" key="2">
    <citation type="submission" date="2018-08" db="EMBL/GenBank/DDBJ databases">
        <title>Bacillus clarus sp. nov. strain PS00077A.</title>
        <authorList>
            <person name="Mendez Acevedo M."/>
            <person name="Carroll L."/>
            <person name="Mukherjee M."/>
            <person name="Wiedmann M."/>
            <person name="Kovac J."/>
        </authorList>
    </citation>
    <scope>NUCLEOTIDE SEQUENCE [LARGE SCALE GENOMIC DNA]</scope>
    <source>
        <strain evidence="4 6">PS00077A</strain>
    </source>
</reference>
<dbReference type="InterPro" id="IPR029044">
    <property type="entry name" value="Nucleotide-diphossugar_trans"/>
</dbReference>
<organism evidence="3 5">
    <name type="scientific">Bacillus clarus</name>
    <dbReference type="NCBI Taxonomy" id="2338372"/>
    <lineage>
        <taxon>Bacteria</taxon>
        <taxon>Bacillati</taxon>
        <taxon>Bacillota</taxon>
        <taxon>Bacilli</taxon>
        <taxon>Bacillales</taxon>
        <taxon>Bacillaceae</taxon>
        <taxon>Bacillus</taxon>
        <taxon>Bacillus cereus group</taxon>
    </lineage>
</organism>
<dbReference type="FunFam" id="3.90.550.10:FF:000120">
    <property type="entry name" value="Glycosyl transferase, family 2"/>
    <property type="match status" value="1"/>
</dbReference>
<evidence type="ECO:0000313" key="3">
    <source>
        <dbReference type="EMBL" id="KFM99157.1"/>
    </source>
</evidence>
<dbReference type="EMBL" id="JMQC01000008">
    <property type="protein sequence ID" value="KFM99157.1"/>
    <property type="molecule type" value="Genomic_DNA"/>
</dbReference>